<dbReference type="Proteomes" id="UP000626092">
    <property type="component" value="Unassembled WGS sequence"/>
</dbReference>
<keyword evidence="4" id="KW-1185">Reference proteome</keyword>
<keyword evidence="2" id="KW-0732">Signal</keyword>
<proteinExistence type="predicted"/>
<sequence length="174" mass="19156">MEFKAPNDHHLLLLLLVLACLPFTMASEPRPGDAGSAGAHKKRPAPTPPLGTAPTSPHQDQPTKGEQSVSKNSVQYCEAEPPSVCECPSTSEPEVVKHLKNNLGTAIRQRLMELLEKTRTIESAIEVADQTIDMLKLLKESNSELTIVRENMLNGAQQLRDAFLKLGNEMHHVY</sequence>
<feature type="compositionally biased region" description="Polar residues" evidence="1">
    <location>
        <begin position="58"/>
        <end position="75"/>
    </location>
</feature>
<dbReference type="OrthoDB" id="1784904at2759"/>
<evidence type="ECO:0000256" key="2">
    <source>
        <dbReference type="SAM" id="SignalP"/>
    </source>
</evidence>
<comment type="caution">
    <text evidence="3">The sequence shown here is derived from an EMBL/GenBank/DDBJ whole genome shotgun (WGS) entry which is preliminary data.</text>
</comment>
<protein>
    <submittedName>
        <fullName evidence="3">Uncharacterized protein</fullName>
    </submittedName>
</protein>
<feature type="chain" id="PRO_5032677553" evidence="2">
    <location>
        <begin position="27"/>
        <end position="174"/>
    </location>
</feature>
<gene>
    <name evidence="3" type="ORF">RHSIM_Rhsim05G0209300</name>
</gene>
<evidence type="ECO:0000313" key="3">
    <source>
        <dbReference type="EMBL" id="KAF7143114.1"/>
    </source>
</evidence>
<feature type="signal peptide" evidence="2">
    <location>
        <begin position="1"/>
        <end position="26"/>
    </location>
</feature>
<feature type="region of interest" description="Disordered" evidence="1">
    <location>
        <begin position="29"/>
        <end position="75"/>
    </location>
</feature>
<dbReference type="PROSITE" id="PS51257">
    <property type="entry name" value="PROKAR_LIPOPROTEIN"/>
    <property type="match status" value="1"/>
</dbReference>
<dbReference type="EMBL" id="WJXA01000005">
    <property type="protein sequence ID" value="KAF7143114.1"/>
    <property type="molecule type" value="Genomic_DNA"/>
</dbReference>
<dbReference type="AlphaFoldDB" id="A0A834GXD6"/>
<accession>A0A834GXD6</accession>
<evidence type="ECO:0000313" key="4">
    <source>
        <dbReference type="Proteomes" id="UP000626092"/>
    </source>
</evidence>
<reference evidence="3" key="1">
    <citation type="submission" date="2019-11" db="EMBL/GenBank/DDBJ databases">
        <authorList>
            <person name="Liu Y."/>
            <person name="Hou J."/>
            <person name="Li T.-Q."/>
            <person name="Guan C.-H."/>
            <person name="Wu X."/>
            <person name="Wu H.-Z."/>
            <person name="Ling F."/>
            <person name="Zhang R."/>
            <person name="Shi X.-G."/>
            <person name="Ren J.-P."/>
            <person name="Chen E.-F."/>
            <person name="Sun J.-M."/>
        </authorList>
    </citation>
    <scope>NUCLEOTIDE SEQUENCE</scope>
    <source>
        <strain evidence="3">Adult_tree_wgs_1</strain>
        <tissue evidence="3">Leaves</tissue>
    </source>
</reference>
<organism evidence="3 4">
    <name type="scientific">Rhododendron simsii</name>
    <name type="common">Sims's rhododendron</name>
    <dbReference type="NCBI Taxonomy" id="118357"/>
    <lineage>
        <taxon>Eukaryota</taxon>
        <taxon>Viridiplantae</taxon>
        <taxon>Streptophyta</taxon>
        <taxon>Embryophyta</taxon>
        <taxon>Tracheophyta</taxon>
        <taxon>Spermatophyta</taxon>
        <taxon>Magnoliopsida</taxon>
        <taxon>eudicotyledons</taxon>
        <taxon>Gunneridae</taxon>
        <taxon>Pentapetalae</taxon>
        <taxon>asterids</taxon>
        <taxon>Ericales</taxon>
        <taxon>Ericaceae</taxon>
        <taxon>Ericoideae</taxon>
        <taxon>Rhodoreae</taxon>
        <taxon>Rhododendron</taxon>
    </lineage>
</organism>
<evidence type="ECO:0000256" key="1">
    <source>
        <dbReference type="SAM" id="MobiDB-lite"/>
    </source>
</evidence>
<name>A0A834GXD6_RHOSS</name>